<accession>A0A513QBJ6</accession>
<sequence>MMNNFAQELQATITQAQAWNAMSKVEKAVDIFVKEVKKNLMLEASRGVEIDDMAYVVCGHTFDNMFTAFHQAYRCSHYPSEHEMKKFKKLLGERMLQEGLKFEFRKNERTEIVTMRFTAHTGEI</sequence>
<evidence type="ECO:0000313" key="1">
    <source>
        <dbReference type="EMBL" id="QBJ04318.1"/>
    </source>
</evidence>
<keyword evidence="2" id="KW-1185">Reference proteome</keyword>
<name>A0A513QBJ6_9CAUD</name>
<evidence type="ECO:0000313" key="2">
    <source>
        <dbReference type="Proteomes" id="UP000320418"/>
    </source>
</evidence>
<organism evidence="1 2">
    <name type="scientific">Shigella phage MK-13</name>
    <dbReference type="NCBI Taxonomy" id="2530042"/>
    <lineage>
        <taxon>Viruses</taxon>
        <taxon>Duplodnaviria</taxon>
        <taxon>Heunggongvirae</taxon>
        <taxon>Uroviricota</taxon>
        <taxon>Caudoviricetes</taxon>
        <taxon>Pantevenvirales</taxon>
        <taxon>Ackermannviridae</taxon>
        <taxon>Aglimvirinae</taxon>
        <taxon>Agtrevirus</taxon>
        <taxon>Agtrevirus MK13</taxon>
    </lineage>
</organism>
<dbReference type="Proteomes" id="UP000320418">
    <property type="component" value="Segment"/>
</dbReference>
<gene>
    <name evidence="1" type="ORF">MK13_00085</name>
</gene>
<dbReference type="EMBL" id="MK509462">
    <property type="protein sequence ID" value="QBJ04318.1"/>
    <property type="molecule type" value="Genomic_DNA"/>
</dbReference>
<proteinExistence type="predicted"/>
<reference evidence="1 2" key="1">
    <citation type="submission" date="2019-02" db="EMBL/GenBank/DDBJ databases">
        <title>Prevalence of Shigella boydii in Bangladesh: Isolation and characterization of a rare phage that can robustly identify Shigella boydii type 1.</title>
        <authorList>
            <person name="Akter M."/>
            <person name="Brown N."/>
            <person name="Clokie M."/>
            <person name="Yeasmin M."/>
            <person name="Tareq T."/>
            <person name="Baddam R."/>
            <person name="Azad M.A.K."/>
            <person name="Ghosh A.N."/>
            <person name="Ahmed N."/>
            <person name="Talukder K.A."/>
        </authorList>
    </citation>
    <scope>NUCLEOTIDE SEQUENCE [LARGE SCALE GENOMIC DNA]</scope>
</reference>
<protein>
    <submittedName>
        <fullName evidence="1">Uncharacterized protein</fullName>
    </submittedName>
</protein>